<evidence type="ECO:0000256" key="9">
    <source>
        <dbReference type="ARBA" id="ARBA00023034"/>
    </source>
</evidence>
<dbReference type="InterPro" id="IPR051074">
    <property type="entry name" value="Sorting_Nexin"/>
</dbReference>
<dbReference type="OMA" id="NMYTDYE"/>
<dbReference type="GO" id="GO:0000139">
    <property type="term" value="C:Golgi membrane"/>
    <property type="evidence" value="ECO:0007669"/>
    <property type="project" value="UniProtKB-SubCell"/>
</dbReference>
<evidence type="ECO:0000256" key="1">
    <source>
        <dbReference type="ARBA" id="ARBA00004179"/>
    </source>
</evidence>
<evidence type="ECO:0000256" key="11">
    <source>
        <dbReference type="ARBA" id="ARBA00023136"/>
    </source>
</evidence>
<dbReference type="eggNOG" id="KOG2527">
    <property type="taxonomic scope" value="Eukaryota"/>
</dbReference>
<dbReference type="InterPro" id="IPR001683">
    <property type="entry name" value="PX_dom"/>
</dbReference>
<keyword evidence="6" id="KW-0813">Transport</keyword>
<keyword evidence="9" id="KW-0333">Golgi apparatus</keyword>
<evidence type="ECO:0000256" key="6">
    <source>
        <dbReference type="ARBA" id="ARBA00022448"/>
    </source>
</evidence>
<proteinExistence type="inferred from homology"/>
<dbReference type="SMART" id="SM00312">
    <property type="entry name" value="PX"/>
    <property type="match status" value="1"/>
</dbReference>
<dbReference type="RefSeq" id="XP_003688244.1">
    <property type="nucleotide sequence ID" value="XM_003688196.1"/>
</dbReference>
<gene>
    <name evidence="14" type="primary">TPHA0N00290</name>
    <name evidence="14" type="ordered locus">TPHA_0N00290</name>
</gene>
<keyword evidence="10" id="KW-0446">Lipid-binding</keyword>
<evidence type="ECO:0000313" key="15">
    <source>
        <dbReference type="Proteomes" id="UP000005666"/>
    </source>
</evidence>
<dbReference type="Gene3D" id="3.30.1520.10">
    <property type="entry name" value="Phox-like domain"/>
    <property type="match status" value="1"/>
</dbReference>
<protein>
    <recommendedName>
        <fullName evidence="5">Sorting nexin-3</fullName>
    </recommendedName>
</protein>
<dbReference type="GO" id="GO:0032266">
    <property type="term" value="F:phosphatidylinositol-3-phosphate binding"/>
    <property type="evidence" value="ECO:0007669"/>
    <property type="project" value="TreeGrafter"/>
</dbReference>
<dbReference type="PANTHER" id="PTHR45963">
    <property type="entry name" value="RE52028P"/>
    <property type="match status" value="1"/>
</dbReference>
<dbReference type="PANTHER" id="PTHR45963:SF2">
    <property type="entry name" value="RE52028P"/>
    <property type="match status" value="1"/>
</dbReference>
<keyword evidence="15" id="KW-1185">Reference proteome</keyword>
<comment type="similarity">
    <text evidence="4">Belongs to the sorting nexin family.</text>
</comment>
<evidence type="ECO:0000256" key="8">
    <source>
        <dbReference type="ARBA" id="ARBA00022927"/>
    </source>
</evidence>
<reference evidence="14 15" key="1">
    <citation type="journal article" date="2011" name="Proc. Natl. Acad. Sci. U.S.A.">
        <title>Evolutionary erosion of yeast sex chromosomes by mating-type switching accidents.</title>
        <authorList>
            <person name="Gordon J.L."/>
            <person name="Armisen D."/>
            <person name="Proux-Wera E."/>
            <person name="Oheigeartaigh S.S."/>
            <person name="Byrne K.P."/>
            <person name="Wolfe K.H."/>
        </authorList>
    </citation>
    <scope>NUCLEOTIDE SEQUENCE [LARGE SCALE GENOMIC DNA]</scope>
    <source>
        <strain evidence="15">ATCC 24235 / CBS 4417 / NBRC 1672 / NRRL Y-8282 / UCD 70-5</strain>
    </source>
</reference>
<feature type="domain" description="PX" evidence="13">
    <location>
        <begin position="38"/>
        <end position="162"/>
    </location>
</feature>
<evidence type="ECO:0000259" key="13">
    <source>
        <dbReference type="PROSITE" id="PS50195"/>
    </source>
</evidence>
<dbReference type="KEGG" id="tpf:TPHA_0N00290"/>
<evidence type="ECO:0000313" key="14">
    <source>
        <dbReference type="EMBL" id="CCE65810.1"/>
    </source>
</evidence>
<dbReference type="GO" id="GO:0015031">
    <property type="term" value="P:protein transport"/>
    <property type="evidence" value="ECO:0007669"/>
    <property type="project" value="UniProtKB-KW"/>
</dbReference>
<dbReference type="SUPFAM" id="SSF64268">
    <property type="entry name" value="PX domain"/>
    <property type="match status" value="1"/>
</dbReference>
<dbReference type="STRING" id="1071381.G8C0Y2"/>
<evidence type="ECO:0000256" key="12">
    <source>
        <dbReference type="ARBA" id="ARBA00025533"/>
    </source>
</evidence>
<name>G8C0Y2_TETPH</name>
<evidence type="ECO:0000256" key="4">
    <source>
        <dbReference type="ARBA" id="ARBA00010883"/>
    </source>
</evidence>
<comment type="subcellular location">
    <subcellularLocation>
        <location evidence="3">Cytoplasm</location>
    </subcellularLocation>
    <subcellularLocation>
        <location evidence="2">Golgi apparatus membrane</location>
        <topology evidence="2">Peripheral membrane protein</topology>
        <orientation evidence="2">Cytoplasmic side</orientation>
    </subcellularLocation>
    <subcellularLocation>
        <location evidence="1">Prevacuolar compartment membrane</location>
        <topology evidence="1">Peripheral membrane protein</topology>
        <orientation evidence="1">Cytoplasmic side</orientation>
    </subcellularLocation>
</comment>
<dbReference type="EMBL" id="HE612869">
    <property type="protein sequence ID" value="CCE65810.1"/>
    <property type="molecule type" value="Genomic_DNA"/>
</dbReference>
<dbReference type="PROSITE" id="PS50195">
    <property type="entry name" value="PX"/>
    <property type="match status" value="1"/>
</dbReference>
<evidence type="ECO:0000256" key="3">
    <source>
        <dbReference type="ARBA" id="ARBA00004496"/>
    </source>
</evidence>
<dbReference type="GO" id="GO:0032456">
    <property type="term" value="P:endocytic recycling"/>
    <property type="evidence" value="ECO:0007669"/>
    <property type="project" value="TreeGrafter"/>
</dbReference>
<dbReference type="Proteomes" id="UP000005666">
    <property type="component" value="Chromosome 14"/>
</dbReference>
<dbReference type="OrthoDB" id="5227681at2759"/>
<keyword evidence="11" id="KW-0472">Membrane</keyword>
<evidence type="ECO:0000256" key="2">
    <source>
        <dbReference type="ARBA" id="ARBA00004255"/>
    </source>
</evidence>
<dbReference type="AlphaFoldDB" id="G8C0Y2"/>
<evidence type="ECO:0000256" key="5">
    <source>
        <dbReference type="ARBA" id="ARBA00020436"/>
    </source>
</evidence>
<comment type="function">
    <text evidence="12">Required for retention of late Golgi membrane proteins. Component of the retrieval machinery that functions by direct interaction with the cytosolic tails of certain TGN membrane proteins during the sorting/budding process at the prevacuolar compartment. Binds phosphatidylinositol 3-phosphate (PtdIns(P3)).</text>
</comment>
<accession>G8C0Y2</accession>
<dbReference type="Pfam" id="PF00787">
    <property type="entry name" value="PX"/>
    <property type="match status" value="1"/>
</dbReference>
<sequence length="162" mass="18737">MPEFKSFSTLERDSLSRSHKELTVNEIYAEPDNFLEIDVINPVTHLPQDSSDTRGMFTDYEIVCRTNIPSFNKGATRVRRRYSDFEFFRKCLIKELSMLSHPKVIIPNLPGKILLGTRFSEEAIEERRKGLSKWMKSIAGHPILQLGSKSLVRFIENDKFIG</sequence>
<evidence type="ECO:0000256" key="7">
    <source>
        <dbReference type="ARBA" id="ARBA00022490"/>
    </source>
</evidence>
<dbReference type="HOGENOM" id="CLU_057172_2_1_1"/>
<dbReference type="InterPro" id="IPR036871">
    <property type="entry name" value="PX_dom_sf"/>
</dbReference>
<keyword evidence="7" id="KW-0963">Cytoplasm</keyword>
<dbReference type="GeneID" id="11532157"/>
<dbReference type="GO" id="GO:0034499">
    <property type="term" value="P:late endosome to Golgi transport"/>
    <property type="evidence" value="ECO:0007669"/>
    <property type="project" value="TreeGrafter"/>
</dbReference>
<keyword evidence="8" id="KW-0653">Protein transport</keyword>
<dbReference type="GO" id="GO:0031901">
    <property type="term" value="C:early endosome membrane"/>
    <property type="evidence" value="ECO:0007669"/>
    <property type="project" value="TreeGrafter"/>
</dbReference>
<dbReference type="GO" id="GO:0030904">
    <property type="term" value="C:retromer complex"/>
    <property type="evidence" value="ECO:0007669"/>
    <property type="project" value="TreeGrafter"/>
</dbReference>
<evidence type="ECO:0000256" key="10">
    <source>
        <dbReference type="ARBA" id="ARBA00023121"/>
    </source>
</evidence>
<organism evidence="14 15">
    <name type="scientific">Tetrapisispora phaffii (strain ATCC 24235 / CBS 4417 / NBRC 1672 / NRRL Y-8282 / UCD 70-5)</name>
    <name type="common">Yeast</name>
    <name type="synonym">Fabospora phaffii</name>
    <dbReference type="NCBI Taxonomy" id="1071381"/>
    <lineage>
        <taxon>Eukaryota</taxon>
        <taxon>Fungi</taxon>
        <taxon>Dikarya</taxon>
        <taxon>Ascomycota</taxon>
        <taxon>Saccharomycotina</taxon>
        <taxon>Saccharomycetes</taxon>
        <taxon>Saccharomycetales</taxon>
        <taxon>Saccharomycetaceae</taxon>
        <taxon>Tetrapisispora</taxon>
    </lineage>
</organism>